<dbReference type="Proteomes" id="UP000294901">
    <property type="component" value="Unassembled WGS sequence"/>
</dbReference>
<dbReference type="RefSeq" id="WP_133875457.1">
    <property type="nucleotide sequence ID" value="NZ_BOMD01000029.1"/>
</dbReference>
<protein>
    <submittedName>
        <fullName evidence="1">2'-hydroxyisoflavone reductase</fullName>
    </submittedName>
</protein>
<accession>A0A4R6K2N6</accession>
<gene>
    <name evidence="1" type="ORF">C8E87_5167</name>
</gene>
<evidence type="ECO:0000313" key="1">
    <source>
        <dbReference type="EMBL" id="TDO41435.1"/>
    </source>
</evidence>
<proteinExistence type="predicted"/>
<keyword evidence="2" id="KW-1185">Reference proteome</keyword>
<sequence length="300" mass="32106">MRLLILGGTKHLGRHLAEHALRAGHDVTLFNRGRTGPDLFPGVPRLIGDRTPDGDPAGLTALAGGRWDRVFDFSGFHPRQVTATAELLAPRVGQYVFMSSIAVYPPSAEAGRTEDAELLPPEHGDGEYGNLKVVCERAAEAALPGRATSVRAGLITGPGDPFGAFTSWAIAMAGAGTVPCAARPEQPVQVTDVRDLAAFLLWIGPGPFNVMPPPMTFAEMLETCRRAGGGTATVTWTQDENVDDLGGFIVQPRDGSEDGAFQLSGERARQAGYHPRPFTETARDTIEWALRTKATFTNPH</sequence>
<dbReference type="Gene3D" id="3.40.50.720">
    <property type="entry name" value="NAD(P)-binding Rossmann-like Domain"/>
    <property type="match status" value="1"/>
</dbReference>
<reference evidence="1 2" key="1">
    <citation type="submission" date="2019-03" db="EMBL/GenBank/DDBJ databases">
        <title>Sequencing the genomes of 1000 actinobacteria strains.</title>
        <authorList>
            <person name="Klenk H.-P."/>
        </authorList>
    </citation>
    <scope>NUCLEOTIDE SEQUENCE [LARGE SCALE GENOMIC DNA]</scope>
    <source>
        <strain evidence="1 2">DSM 43805</strain>
    </source>
</reference>
<dbReference type="OrthoDB" id="7941246at2"/>
<dbReference type="InterPro" id="IPR036291">
    <property type="entry name" value="NAD(P)-bd_dom_sf"/>
</dbReference>
<comment type="caution">
    <text evidence="1">The sequence shown here is derived from an EMBL/GenBank/DDBJ whole genome shotgun (WGS) entry which is preliminary data.</text>
</comment>
<dbReference type="SUPFAM" id="SSF51735">
    <property type="entry name" value="NAD(P)-binding Rossmann-fold domains"/>
    <property type="match status" value="1"/>
</dbReference>
<organism evidence="1 2">
    <name type="scientific">Paractinoplanes brasiliensis</name>
    <dbReference type="NCBI Taxonomy" id="52695"/>
    <lineage>
        <taxon>Bacteria</taxon>
        <taxon>Bacillati</taxon>
        <taxon>Actinomycetota</taxon>
        <taxon>Actinomycetes</taxon>
        <taxon>Micromonosporales</taxon>
        <taxon>Micromonosporaceae</taxon>
        <taxon>Paractinoplanes</taxon>
    </lineage>
</organism>
<dbReference type="AlphaFoldDB" id="A0A4R6K2N6"/>
<evidence type="ECO:0000313" key="2">
    <source>
        <dbReference type="Proteomes" id="UP000294901"/>
    </source>
</evidence>
<name>A0A4R6K2N6_9ACTN</name>
<dbReference type="EMBL" id="SNWR01000001">
    <property type="protein sequence ID" value="TDO41435.1"/>
    <property type="molecule type" value="Genomic_DNA"/>
</dbReference>